<evidence type="ECO:0008006" key="4">
    <source>
        <dbReference type="Google" id="ProtNLM"/>
    </source>
</evidence>
<gene>
    <name evidence="2" type="ORF">SAMN04488514_107142</name>
</gene>
<dbReference type="OrthoDB" id="9770698at2"/>
<dbReference type="SUPFAM" id="SSF51569">
    <property type="entry name" value="Aldolase"/>
    <property type="match status" value="1"/>
</dbReference>
<name>A0A1G9S7F8_9FLAO</name>
<evidence type="ECO:0000313" key="3">
    <source>
        <dbReference type="Proteomes" id="UP000199440"/>
    </source>
</evidence>
<dbReference type="STRING" id="192904.SAMN04488514_107142"/>
<dbReference type="SMART" id="SM01130">
    <property type="entry name" value="DHDPS"/>
    <property type="match status" value="1"/>
</dbReference>
<dbReference type="Gene3D" id="3.20.20.70">
    <property type="entry name" value="Aldolase class I"/>
    <property type="match status" value="1"/>
</dbReference>
<dbReference type="RefSeq" id="WP_089890915.1">
    <property type="nucleotide sequence ID" value="NZ_FNGV01000007.1"/>
</dbReference>
<dbReference type="InterPro" id="IPR002220">
    <property type="entry name" value="DapA-like"/>
</dbReference>
<reference evidence="2 3" key="1">
    <citation type="submission" date="2016-10" db="EMBL/GenBank/DDBJ databases">
        <authorList>
            <person name="de Groot N.N."/>
        </authorList>
    </citation>
    <scope>NUCLEOTIDE SEQUENCE [LARGE SCALE GENOMIC DNA]</scope>
    <source>
        <strain evidence="2 3">DSM 19886</strain>
    </source>
</reference>
<evidence type="ECO:0000313" key="2">
    <source>
        <dbReference type="EMBL" id="SDM31351.1"/>
    </source>
</evidence>
<accession>A0A1G9S7F8</accession>
<dbReference type="GO" id="GO:0008840">
    <property type="term" value="F:4-hydroxy-tetrahydrodipicolinate synthase activity"/>
    <property type="evidence" value="ECO:0007669"/>
    <property type="project" value="TreeGrafter"/>
</dbReference>
<protein>
    <recommendedName>
        <fullName evidence="4">Dihydrodipicolinate synthase/N-acetylneuraminate lyase</fullName>
    </recommendedName>
</protein>
<dbReference type="Proteomes" id="UP000199440">
    <property type="component" value="Unassembled WGS sequence"/>
</dbReference>
<proteinExistence type="predicted"/>
<dbReference type="EMBL" id="FNGV01000007">
    <property type="protein sequence ID" value="SDM31351.1"/>
    <property type="molecule type" value="Genomic_DNA"/>
</dbReference>
<evidence type="ECO:0000256" key="1">
    <source>
        <dbReference type="ARBA" id="ARBA00023239"/>
    </source>
</evidence>
<keyword evidence="1" id="KW-0456">Lyase</keyword>
<dbReference type="PANTHER" id="PTHR12128">
    <property type="entry name" value="DIHYDRODIPICOLINATE SYNTHASE"/>
    <property type="match status" value="1"/>
</dbReference>
<dbReference type="AlphaFoldDB" id="A0A1G9S7F8"/>
<organism evidence="2 3">
    <name type="scientific">Kriegella aquimaris</name>
    <dbReference type="NCBI Taxonomy" id="192904"/>
    <lineage>
        <taxon>Bacteria</taxon>
        <taxon>Pseudomonadati</taxon>
        <taxon>Bacteroidota</taxon>
        <taxon>Flavobacteriia</taxon>
        <taxon>Flavobacteriales</taxon>
        <taxon>Flavobacteriaceae</taxon>
        <taxon>Kriegella</taxon>
    </lineage>
</organism>
<keyword evidence="3" id="KW-1185">Reference proteome</keyword>
<sequence length="356" mass="40005">MQQELKPEIKELLFNGTVIPAYPLALDSERNFDEFHQRLLTRYYVASGAGGIAVAVHTTQFAIRDPKINLFEKVLSVAADEVFKIGPKRPFIKVAGVSGPSEQAVKEALIAKKLGYDLVLVSINRLGDWSESALLDRAREIGKHMPLFGFYLQPSVGGKVLSEKFWKDFSEIPSVQAIKIAPFNRYQSLEVVRAVCKSSRCNDIAIYTGNDDNIVNDLLTTYQIMTDKGIVNKEIVGGLLGHWAVWTQKAVELLKTVKEIKKGGNQMSRAMLTENIKVTDANAAFFDAKNNFRGCIAGIHEVLRRQGLLEGTWCLDENEEMSPGQKEEIDRVYQEYPELNDDAFVMENIESWKNNL</sequence>
<dbReference type="PANTHER" id="PTHR12128:SF51">
    <property type="entry name" value="BLL4205 PROTEIN"/>
    <property type="match status" value="1"/>
</dbReference>
<dbReference type="InterPro" id="IPR013785">
    <property type="entry name" value="Aldolase_TIM"/>
</dbReference>